<protein>
    <submittedName>
        <fullName evidence="1">Uncharacterized protein</fullName>
    </submittedName>
</protein>
<dbReference type="KEGG" id="amv:ACMV_P3_00570"/>
<dbReference type="HOGENOM" id="CLU_2140431_0_0_5"/>
<gene>
    <name evidence="1" type="ordered locus">ACMV_P3_00570</name>
</gene>
<keyword evidence="2" id="KW-1185">Reference proteome</keyword>
<dbReference type="AlphaFoldDB" id="F0J7Y9"/>
<evidence type="ECO:0000313" key="2">
    <source>
        <dbReference type="Proteomes" id="UP000007100"/>
    </source>
</evidence>
<sequence length="112" mass="12855">MLRIMQANGLVLARHTAYRPARTHDGVVIALRSNIRWCSDHLELKCRNGDIVRVLFVIDDCDREIIAWSAVAHVLRRPLMEERNRARAGREAAKISIIKINILIRNFAPYAV</sequence>
<accession>F0J7Y9</accession>
<evidence type="ECO:0000313" key="1">
    <source>
        <dbReference type="EMBL" id="BAJ83206.1"/>
    </source>
</evidence>
<geneLocation type="plasmid" evidence="1 2">
    <name>pACMV3</name>
</geneLocation>
<dbReference type="Proteomes" id="UP000007100">
    <property type="component" value="Plasmid pACMV3"/>
</dbReference>
<proteinExistence type="predicted"/>
<keyword evidence="1" id="KW-0614">Plasmid</keyword>
<reference evidence="1 2" key="1">
    <citation type="submission" date="2010-12" db="EMBL/GenBank/DDBJ databases">
        <title>Whole genome sequence of Acidiphilium multivorum AIU301.</title>
        <authorList>
            <person name="Narita-Yamada S."/>
            <person name="Nakamura S."/>
            <person name="Ito N."/>
            <person name="Takarada H."/>
            <person name="Katano Y."/>
            <person name="Nakazawa H."/>
            <person name="Hosoyama A."/>
            <person name="Yamada R."/>
            <person name="Fujita N."/>
        </authorList>
    </citation>
    <scope>NUCLEOTIDE SEQUENCE [LARGE SCALE GENOMIC DNA]</scope>
    <source>
        <strain evidence="2">DSM 11245 / JCM 8867 / AIU301</strain>
        <plasmid evidence="1 2">pACMV3</plasmid>
    </source>
</reference>
<organism evidence="1 2">
    <name type="scientific">Acidiphilium multivorum (strain DSM 11245 / JCM 8867 / NBRC 100883 / AIU 301)</name>
    <dbReference type="NCBI Taxonomy" id="926570"/>
    <lineage>
        <taxon>Bacteria</taxon>
        <taxon>Pseudomonadati</taxon>
        <taxon>Pseudomonadota</taxon>
        <taxon>Alphaproteobacteria</taxon>
        <taxon>Acetobacterales</taxon>
        <taxon>Acidocellaceae</taxon>
        <taxon>Acidiphilium</taxon>
    </lineage>
</organism>
<dbReference type="EMBL" id="AP012038">
    <property type="protein sequence ID" value="BAJ83206.1"/>
    <property type="molecule type" value="Genomic_DNA"/>
</dbReference>
<name>F0J7Y9_ACIMA</name>